<dbReference type="GO" id="GO:0009755">
    <property type="term" value="P:hormone-mediated signaling pathway"/>
    <property type="evidence" value="ECO:0007669"/>
    <property type="project" value="TreeGrafter"/>
</dbReference>
<dbReference type="PRINTS" id="PR00047">
    <property type="entry name" value="STROIDFINGER"/>
</dbReference>
<keyword evidence="4" id="KW-0805">Transcription regulation</keyword>
<sequence length="1455" mass="163920">MVLDLLSSTGGPSEDNRGSVQKVSGDKSIRRPTKPLSSLRIPLSSSNIAQVLDHHPKWHDHDLQASSMNLCQTFLRSADLPKTRLDSEDQDVFESKNFDLAKTVQNLVNKESLNLLRSTQVAIPVIKIESMDASDIPVWSQNYRSYGLKEGKSAPRIDNIHPKKLWSYASAIETNQQRMLHTSDLEMGSSLSARSPQSLTSNDISEKLQSSTLDKSHGFDHILQPKEYSSYSLASGLVSIRGTRQNKMLHEHSLCSSSGCTEHGSTMPLINVEESSSDHVPSFRCASADTTCKLAINAGSRATSTDSYFASVEASSQNLCSQDHFAKELPTKGNDAYRNTPLFGVSSPACFDNTEAPDSSDDSQELHASNGDKNTEPSKLTFTCVVCHEAASGNFFGAVVCLPCKSFFIRCTKDSESCIVRQCRGQCDISKQLRNRCQFCRYQRCLAAGMSRKEKPENIQAQEGQELCRVCGDLSNGIHFGVFTCEGCKKFFRRGLKEHTTYVCKEHGMCRLTPRNRNSCRRCRYRKCIDVGMSRKAIKMGRPRKLFANWELAGLSAALRDDYTPIQETGQFVDWKIESQSLTNQDDEDSCISSSRDIQTSLIDNYCVRNGCAYDYFEADVGHLQNHAQKDLSLKNIPTFTTGISAGSQIPRQLDRILKQHHCHMGSIQSEGEHGDLTKKYQLQLREKLSAVTSSEMFMSKYQLTQLPLMKNATRTRQNVPVNDPSWDTRQQLRPNLISADHGSKGIQRFRTEFSASSCLNVSKYILAQSNDNDKLHKNSLEQNDMCNISGRRITNRVRCFDAKSPGLVGPDTRMPPIFTKSESTCIRDAYERPIDYPQQYTSDYLRQCPRKDQESQNSSLKVVKSEPSLGFSRLQTCRFQDNSQTFVNCANTTWGSKICLSPTGMKHQSAESKPSGQNTGLGIGPKQKEEEEVEPMPALICVKNSSSKALKGLLSKQSCVPGMFQDVAIKLDEHSQVKNLTEFLAVSRDPLSKNNIELSPFDLKNAARESSNCLILNTDYEYCNSHTRKRKACPCNFGSSKPSKVAKKGFVNFEINVKSELTNDKQNSSGAKIKESESCPANDLRIKAASSEAKGMSNVEENEMCDTSSSFNKRKAFFDPYTSEETFHDINKIFLEVDVLEESVTIKDRLINPAREAIFKQVYNYSPREIAHYWNEVAKVDLKFKQLTGFQKPLAEALKFSLEQEKWLTQFVQAYVRQLEICDEELHPPVVDTNEQESWPPRGQDFNHWCHLQERIARQTFAEAQYVLRLAETEDVLPSKLAELSDNNCRLLGNTILMASREWFDPVGKKFRFFWNWKFPDNHPLAPFRKQVSCLGRRIFNLHMDVSEVALLSAMNIANPYNFDLEHQNQCLDYTSTLVHLLSCYLHSVNVSPSDRIPELLSVMAPLRHMSLWYSNLIKNLRADPGSLTRTLQTLSKMAHGATARNKHNGVSVT</sequence>
<keyword evidence="3" id="KW-0862">Zinc</keyword>
<keyword evidence="8" id="KW-0539">Nucleus</keyword>
<dbReference type="Pfam" id="PF00105">
    <property type="entry name" value="zf-C4"/>
    <property type="match status" value="2"/>
</dbReference>
<dbReference type="InterPro" id="IPR013088">
    <property type="entry name" value="Znf_NHR/GATA"/>
</dbReference>
<dbReference type="PANTHER" id="PTHR24082">
    <property type="entry name" value="NUCLEAR HORMONE RECEPTOR"/>
    <property type="match status" value="1"/>
</dbReference>
<organism evidence="11 12">
    <name type="scientific">Plakobranchus ocellatus</name>
    <dbReference type="NCBI Taxonomy" id="259542"/>
    <lineage>
        <taxon>Eukaryota</taxon>
        <taxon>Metazoa</taxon>
        <taxon>Spiralia</taxon>
        <taxon>Lophotrochozoa</taxon>
        <taxon>Mollusca</taxon>
        <taxon>Gastropoda</taxon>
        <taxon>Heterobranchia</taxon>
        <taxon>Euthyneura</taxon>
        <taxon>Panpulmonata</taxon>
        <taxon>Sacoglossa</taxon>
        <taxon>Placobranchoidea</taxon>
        <taxon>Plakobranchidae</taxon>
        <taxon>Plakobranchus</taxon>
    </lineage>
</organism>
<evidence type="ECO:0000256" key="6">
    <source>
        <dbReference type="ARBA" id="ARBA00023163"/>
    </source>
</evidence>
<dbReference type="InterPro" id="IPR035500">
    <property type="entry name" value="NHR-like_dom_sf"/>
</dbReference>
<dbReference type="EMBL" id="BLXT01005922">
    <property type="protein sequence ID" value="GFO27501.1"/>
    <property type="molecule type" value="Genomic_DNA"/>
</dbReference>
<proteinExistence type="predicted"/>
<evidence type="ECO:0000256" key="7">
    <source>
        <dbReference type="ARBA" id="ARBA00023170"/>
    </source>
</evidence>
<dbReference type="GO" id="GO:0030154">
    <property type="term" value="P:cell differentiation"/>
    <property type="evidence" value="ECO:0007669"/>
    <property type="project" value="TreeGrafter"/>
</dbReference>
<feature type="region of interest" description="Disordered" evidence="9">
    <location>
        <begin position="354"/>
        <end position="374"/>
    </location>
</feature>
<evidence type="ECO:0000256" key="9">
    <source>
        <dbReference type="SAM" id="MobiDB-lite"/>
    </source>
</evidence>
<name>A0AAV4C421_9GAST</name>
<keyword evidence="12" id="KW-1185">Reference proteome</keyword>
<keyword evidence="7 11" id="KW-0675">Receptor</keyword>
<dbReference type="GO" id="GO:0008270">
    <property type="term" value="F:zinc ion binding"/>
    <property type="evidence" value="ECO:0007669"/>
    <property type="project" value="UniProtKB-KW"/>
</dbReference>
<dbReference type="SMART" id="SM00399">
    <property type="entry name" value="ZnF_C4"/>
    <property type="match status" value="2"/>
</dbReference>
<protein>
    <submittedName>
        <fullName evidence="11">Retinoic acid receptor rxr-alpha</fullName>
    </submittedName>
</protein>
<feature type="domain" description="Nuclear receptor" evidence="10">
    <location>
        <begin position="465"/>
        <end position="540"/>
    </location>
</feature>
<evidence type="ECO:0000259" key="10">
    <source>
        <dbReference type="PROSITE" id="PS51030"/>
    </source>
</evidence>
<keyword evidence="1" id="KW-0479">Metal-binding</keyword>
<dbReference type="SUPFAM" id="SSF48508">
    <property type="entry name" value="Nuclear receptor ligand-binding domain"/>
    <property type="match status" value="1"/>
</dbReference>
<comment type="caution">
    <text evidence="11">The sequence shown here is derived from an EMBL/GenBank/DDBJ whole genome shotgun (WGS) entry which is preliminary data.</text>
</comment>
<dbReference type="PROSITE" id="PS51030">
    <property type="entry name" value="NUCLEAR_REC_DBD_2"/>
    <property type="match status" value="2"/>
</dbReference>
<feature type="region of interest" description="Disordered" evidence="9">
    <location>
        <begin position="906"/>
        <end position="930"/>
    </location>
</feature>
<dbReference type="Gene3D" id="1.10.565.10">
    <property type="entry name" value="Retinoid X Receptor"/>
    <property type="match status" value="1"/>
</dbReference>
<dbReference type="InterPro" id="IPR001628">
    <property type="entry name" value="Znf_hrmn_rcpt"/>
</dbReference>
<evidence type="ECO:0000256" key="4">
    <source>
        <dbReference type="ARBA" id="ARBA00023015"/>
    </source>
</evidence>
<dbReference type="Gene3D" id="3.30.50.10">
    <property type="entry name" value="Erythroid Transcription Factor GATA-1, subunit A"/>
    <property type="match status" value="2"/>
</dbReference>
<evidence type="ECO:0000313" key="11">
    <source>
        <dbReference type="EMBL" id="GFO27501.1"/>
    </source>
</evidence>
<evidence type="ECO:0000256" key="8">
    <source>
        <dbReference type="ARBA" id="ARBA00023242"/>
    </source>
</evidence>
<keyword evidence="6" id="KW-0804">Transcription</keyword>
<evidence type="ECO:0000256" key="2">
    <source>
        <dbReference type="ARBA" id="ARBA00022771"/>
    </source>
</evidence>
<dbReference type="Proteomes" id="UP000735302">
    <property type="component" value="Unassembled WGS sequence"/>
</dbReference>
<feature type="compositionally biased region" description="Polar residues" evidence="9">
    <location>
        <begin position="1"/>
        <end position="11"/>
    </location>
</feature>
<accession>A0AAV4C421</accession>
<evidence type="ECO:0000313" key="12">
    <source>
        <dbReference type="Proteomes" id="UP000735302"/>
    </source>
</evidence>
<dbReference type="PROSITE" id="PS00031">
    <property type="entry name" value="NUCLEAR_REC_DBD_1"/>
    <property type="match status" value="1"/>
</dbReference>
<dbReference type="GO" id="GO:0000978">
    <property type="term" value="F:RNA polymerase II cis-regulatory region sequence-specific DNA binding"/>
    <property type="evidence" value="ECO:0007669"/>
    <property type="project" value="TreeGrafter"/>
</dbReference>
<dbReference type="PANTHER" id="PTHR24082:SF473">
    <property type="entry name" value="ECDYSONE-INDUCED PROTEIN 75B, ISOFORM B"/>
    <property type="match status" value="1"/>
</dbReference>
<evidence type="ECO:0000256" key="1">
    <source>
        <dbReference type="ARBA" id="ARBA00022723"/>
    </source>
</evidence>
<feature type="domain" description="Nuclear receptor" evidence="10">
    <location>
        <begin position="381"/>
        <end position="457"/>
    </location>
</feature>
<dbReference type="GO" id="GO:0000122">
    <property type="term" value="P:negative regulation of transcription by RNA polymerase II"/>
    <property type="evidence" value="ECO:0007669"/>
    <property type="project" value="TreeGrafter"/>
</dbReference>
<dbReference type="SUPFAM" id="SSF57716">
    <property type="entry name" value="Glucocorticoid receptor-like (DNA-binding domain)"/>
    <property type="match status" value="2"/>
</dbReference>
<keyword evidence="2" id="KW-0863">Zinc-finger</keyword>
<gene>
    <name evidence="11" type="ORF">PoB_005400600</name>
</gene>
<feature type="compositionally biased region" description="Polar residues" evidence="9">
    <location>
        <begin position="912"/>
        <end position="921"/>
    </location>
</feature>
<feature type="region of interest" description="Disordered" evidence="9">
    <location>
        <begin position="1"/>
        <end position="35"/>
    </location>
</feature>
<dbReference type="GO" id="GO:0004879">
    <property type="term" value="F:nuclear receptor activity"/>
    <property type="evidence" value="ECO:0007669"/>
    <property type="project" value="TreeGrafter"/>
</dbReference>
<dbReference type="GO" id="GO:0045944">
    <property type="term" value="P:positive regulation of transcription by RNA polymerase II"/>
    <property type="evidence" value="ECO:0007669"/>
    <property type="project" value="TreeGrafter"/>
</dbReference>
<keyword evidence="5" id="KW-0238">DNA-binding</keyword>
<evidence type="ECO:0000256" key="3">
    <source>
        <dbReference type="ARBA" id="ARBA00022833"/>
    </source>
</evidence>
<dbReference type="InterPro" id="IPR050234">
    <property type="entry name" value="Nuclear_hormone_rcpt_NR1"/>
</dbReference>
<reference evidence="11 12" key="1">
    <citation type="journal article" date="2021" name="Elife">
        <title>Chloroplast acquisition without the gene transfer in kleptoplastic sea slugs, Plakobranchus ocellatus.</title>
        <authorList>
            <person name="Maeda T."/>
            <person name="Takahashi S."/>
            <person name="Yoshida T."/>
            <person name="Shimamura S."/>
            <person name="Takaki Y."/>
            <person name="Nagai Y."/>
            <person name="Toyoda A."/>
            <person name="Suzuki Y."/>
            <person name="Arimoto A."/>
            <person name="Ishii H."/>
            <person name="Satoh N."/>
            <person name="Nishiyama T."/>
            <person name="Hasebe M."/>
            <person name="Maruyama T."/>
            <person name="Minagawa J."/>
            <person name="Obokata J."/>
            <person name="Shigenobu S."/>
        </authorList>
    </citation>
    <scope>NUCLEOTIDE SEQUENCE [LARGE SCALE GENOMIC DNA]</scope>
</reference>
<evidence type="ECO:0000256" key="5">
    <source>
        <dbReference type="ARBA" id="ARBA00023125"/>
    </source>
</evidence>